<feature type="region of interest" description="Disordered" evidence="2">
    <location>
        <begin position="1"/>
        <end position="58"/>
    </location>
</feature>
<feature type="compositionally biased region" description="Basic and acidic residues" evidence="2">
    <location>
        <begin position="697"/>
        <end position="706"/>
    </location>
</feature>
<dbReference type="GO" id="GO:0015631">
    <property type="term" value="F:tubulin binding"/>
    <property type="evidence" value="ECO:0007669"/>
    <property type="project" value="TreeGrafter"/>
</dbReference>
<dbReference type="PANTHER" id="PTHR10331">
    <property type="entry name" value="T COMPLEX PROTEIN 10"/>
    <property type="match status" value="1"/>
</dbReference>
<dbReference type="GO" id="GO:0005814">
    <property type="term" value="C:centriole"/>
    <property type="evidence" value="ECO:0007669"/>
    <property type="project" value="TreeGrafter"/>
</dbReference>
<evidence type="ECO:0000256" key="2">
    <source>
        <dbReference type="SAM" id="MobiDB-lite"/>
    </source>
</evidence>
<accession>A0A8P4GAX7</accession>
<feature type="domain" description="Centromere protein J C-terminal" evidence="3">
    <location>
        <begin position="967"/>
        <end position="991"/>
    </location>
</feature>
<dbReference type="GO" id="GO:0061511">
    <property type="term" value="P:centriole elongation"/>
    <property type="evidence" value="ECO:0007669"/>
    <property type="project" value="TreeGrafter"/>
</dbReference>
<dbReference type="GeneTree" id="ENSGT00530000063927"/>
<dbReference type="GO" id="GO:0060271">
    <property type="term" value="P:cilium assembly"/>
    <property type="evidence" value="ECO:0007669"/>
    <property type="project" value="TreeGrafter"/>
</dbReference>
<feature type="compositionally biased region" description="Basic and acidic residues" evidence="2">
    <location>
        <begin position="715"/>
        <end position="729"/>
    </location>
</feature>
<dbReference type="OrthoDB" id="10252174at2759"/>
<keyword evidence="5" id="KW-1185">Reference proteome</keyword>
<dbReference type="InterPro" id="IPR047002">
    <property type="entry name" value="Tcp10_C_sf"/>
</dbReference>
<feature type="compositionally biased region" description="Basic and acidic residues" evidence="2">
    <location>
        <begin position="737"/>
        <end position="749"/>
    </location>
</feature>
<feature type="compositionally biased region" description="Basic and acidic residues" evidence="2">
    <location>
        <begin position="34"/>
        <end position="43"/>
    </location>
</feature>
<feature type="domain" description="Centromere protein J C-terminal" evidence="3">
    <location>
        <begin position="887"/>
        <end position="915"/>
    </location>
</feature>
<feature type="compositionally biased region" description="Basic and acidic residues" evidence="2">
    <location>
        <begin position="1"/>
        <end position="16"/>
    </location>
</feature>
<dbReference type="RefSeq" id="XP_051265944.1">
    <property type="nucleotide sequence ID" value="XM_051409984.1"/>
</dbReference>
<dbReference type="RefSeq" id="XP_051265943.1">
    <property type="nucleotide sequence ID" value="XM_051409983.1"/>
</dbReference>
<evidence type="ECO:0000256" key="1">
    <source>
        <dbReference type="ARBA" id="ARBA00005627"/>
    </source>
</evidence>
<dbReference type="GeneID" id="127368809"/>
<dbReference type="GO" id="GO:0005813">
    <property type="term" value="C:centrosome"/>
    <property type="evidence" value="ECO:0007669"/>
    <property type="project" value="TreeGrafter"/>
</dbReference>
<feature type="region of interest" description="Disordered" evidence="2">
    <location>
        <begin position="402"/>
        <end position="423"/>
    </location>
</feature>
<evidence type="ECO:0000313" key="5">
    <source>
        <dbReference type="Proteomes" id="UP000694389"/>
    </source>
</evidence>
<evidence type="ECO:0000259" key="3">
    <source>
        <dbReference type="Pfam" id="PF07202"/>
    </source>
</evidence>
<proteinExistence type="inferred from homology"/>
<feature type="domain" description="Centromere protein J C-terminal" evidence="3">
    <location>
        <begin position="923"/>
        <end position="957"/>
    </location>
</feature>
<name>A0A8P4GAX7_DICLA</name>
<feature type="region of interest" description="Disordered" evidence="2">
    <location>
        <begin position="599"/>
        <end position="650"/>
    </location>
</feature>
<dbReference type="PANTHER" id="PTHR10331:SF28">
    <property type="entry name" value="CENTROMERE PROTEIN J-LIKE"/>
    <property type="match status" value="1"/>
</dbReference>
<evidence type="ECO:0000313" key="4">
    <source>
        <dbReference type="Ensembl" id="ENSDLAP00005072616.1"/>
    </source>
</evidence>
<protein>
    <recommendedName>
        <fullName evidence="3">Centromere protein J C-terminal domain-containing protein</fullName>
    </recommendedName>
</protein>
<dbReference type="RefSeq" id="XP_051265942.1">
    <property type="nucleotide sequence ID" value="XM_051409982.1"/>
</dbReference>
<sequence>MSAEIPVDRAHQRMCRDSNQSPAPVSPTSGAGGVEHRGDRRLDPLFPQGEPMAGNSHPYVIGQNQQAAANLDAEAIKPVQQEPDLPYEVVQRQIEQIHKVLQEQSRLLTLLGAVSLEGPMFPACVPLQWIGLQSVPTVMNSEKHPILPVSSHPSAQRRPVFTCQNQDTFRSDKDIAEQRHLPTITGTVHRDQDPVSPSGMRNILPPDPEDSSAVREEEALRKCVEEQLKQQPQNLSWMKTEGRYFLQEPEAISRVDRNNSKAADRQEVQMRACLSQQQHSRKLTSGIQWHSSAPSLVFKGEGTQLESFQGLTFQPEHSGQFRTLQDFCSASYNPPAPQYSHRNTQTELQAQSELFSLVCNQELRRRTYFSTPHYTPFQAKEITDIPTTTEREEKVCQVQDCREKSHLEENSDSQQTASDGKPFREERLKHQETENECKTAAKVVDEGEVKGQFELPVPHRKMALSSSGATSEDRWEQSLLQRKNTQVWIPKRPSAVYESDLVQHFDISPPLKDNRDSPRAWRNQEVIVSFKAVNDHIERVSSFNKETLSTGCDETKTRLPLCQCNESKPGSSTGSNWVEGQKPATKPTAFCLCPPNHTSQASTPLKRCTFPMHSTSRSTRGSSSKGADNPPSQCHHFPKLPSPSPCLGLQDSRINLTEDDYGSDAWEGWMSPGIQKQDQRLGFGLGPQQQSLSSSCNREDRSHDGGPEMSNIHSLKPERTHDDPDDTKKAQTSQGFHRVDQKDELKSGCEGDNILSDQSPHRQGSREVQALRQQMEALQQQFKQRENDWSVVRCQLDEVIRENSELRERLTVTPQCRPVVHRRTAQTHTEHRRQTQIEQLFSNGTRKLISADQKTETFLNGDIKHILEDGKVVYYYAGSKITHTTYPSGLEVLHFPNKQIEKRHPGGKREILFPDQTIKYLEPDGSERTIFTDGTTVHLSPSGEKMVNFPNGQREIHTSQYKRREDPDGTVKTIYSNGRQETKYASGRVRVKEKNKVTI</sequence>
<dbReference type="InterPro" id="IPR026581">
    <property type="entry name" value="TCP10L/CENPJ"/>
</dbReference>
<dbReference type="Ensembl" id="ENSDLAT00005070508.1">
    <property type="protein sequence ID" value="ENSDLAP00005072616.1"/>
    <property type="gene ID" value="ENSDLAG00005029490.1"/>
</dbReference>
<dbReference type="InterPro" id="IPR009852">
    <property type="entry name" value="CENPJ_C_dom"/>
</dbReference>
<dbReference type="AlphaFoldDB" id="A0A8P4GAX7"/>
<reference evidence="4" key="2">
    <citation type="submission" date="2025-09" db="UniProtKB">
        <authorList>
            <consortium name="Ensembl"/>
        </authorList>
    </citation>
    <scope>IDENTIFICATION</scope>
</reference>
<gene>
    <name evidence="4" type="primary">si:ch211-140l13.3</name>
</gene>
<feature type="compositionally biased region" description="Low complexity" evidence="2">
    <location>
        <begin position="614"/>
        <end position="624"/>
    </location>
</feature>
<comment type="similarity">
    <text evidence="1">Belongs to the TCP10 family.</text>
</comment>
<dbReference type="Pfam" id="PF07202">
    <property type="entry name" value="Tcp10_C"/>
    <property type="match status" value="3"/>
</dbReference>
<reference evidence="4" key="1">
    <citation type="submission" date="2025-08" db="UniProtKB">
        <authorList>
            <consortium name="Ensembl"/>
        </authorList>
    </citation>
    <scope>IDENTIFICATION</scope>
</reference>
<feature type="compositionally biased region" description="Low complexity" evidence="2">
    <location>
        <begin position="686"/>
        <end position="695"/>
    </location>
</feature>
<feature type="compositionally biased region" description="Polar residues" evidence="2">
    <location>
        <begin position="17"/>
        <end position="29"/>
    </location>
</feature>
<dbReference type="Proteomes" id="UP000694389">
    <property type="component" value="Unassembled WGS sequence"/>
</dbReference>
<feature type="region of interest" description="Disordered" evidence="2">
    <location>
        <begin position="184"/>
        <end position="216"/>
    </location>
</feature>
<dbReference type="Gene3D" id="2.60.450.20">
    <property type="match status" value="1"/>
</dbReference>
<organism evidence="4 5">
    <name type="scientific">Dicentrarchus labrax</name>
    <name type="common">European seabass</name>
    <name type="synonym">Morone labrax</name>
    <dbReference type="NCBI Taxonomy" id="13489"/>
    <lineage>
        <taxon>Eukaryota</taxon>
        <taxon>Metazoa</taxon>
        <taxon>Chordata</taxon>
        <taxon>Craniata</taxon>
        <taxon>Vertebrata</taxon>
        <taxon>Euteleostomi</taxon>
        <taxon>Actinopterygii</taxon>
        <taxon>Neopterygii</taxon>
        <taxon>Teleostei</taxon>
        <taxon>Neoteleostei</taxon>
        <taxon>Acanthomorphata</taxon>
        <taxon>Eupercaria</taxon>
        <taxon>Moronidae</taxon>
        <taxon>Dicentrarchus</taxon>
    </lineage>
</organism>
<feature type="region of interest" description="Disordered" evidence="2">
    <location>
        <begin position="677"/>
        <end position="766"/>
    </location>
</feature>